<reference evidence="7 8" key="1">
    <citation type="journal article" date="2012" name="J. Bacteriol.">
        <title>Genome Sequence of Idiomarina xiamenensis Type Strain 10-D-4.</title>
        <authorList>
            <person name="Lai Q."/>
            <person name="Wang L."/>
            <person name="Wang W."/>
            <person name="Shao Z."/>
        </authorList>
    </citation>
    <scope>NUCLEOTIDE SEQUENCE [LARGE SCALE GENOMIC DNA]</scope>
    <source>
        <strain evidence="7 8">10-D-4</strain>
    </source>
</reference>
<dbReference type="STRING" id="740709.A10D4_07870"/>
<dbReference type="Pfam" id="PF05127">
    <property type="entry name" value="NAT10_TcmA_helicase"/>
    <property type="match status" value="1"/>
</dbReference>
<dbReference type="GO" id="GO:1990883">
    <property type="term" value="F:18S rRNA cytidine N-acetyltransferase activity"/>
    <property type="evidence" value="ECO:0007669"/>
    <property type="project" value="TreeGrafter"/>
</dbReference>
<dbReference type="eggNOG" id="COG1444">
    <property type="taxonomic scope" value="Bacteria"/>
</dbReference>
<evidence type="ECO:0000256" key="3">
    <source>
        <dbReference type="ARBA" id="ARBA00022741"/>
    </source>
</evidence>
<dbReference type="InterPro" id="IPR007807">
    <property type="entry name" value="TcmA/NAT10_helicase"/>
</dbReference>
<dbReference type="SUPFAM" id="SSF52540">
    <property type="entry name" value="P-loop containing nucleoside triphosphate hydrolases"/>
    <property type="match status" value="1"/>
</dbReference>
<protein>
    <submittedName>
        <fullName evidence="7">p-loop ATPase fused to an acetyltransferase</fullName>
    </submittedName>
</protein>
<gene>
    <name evidence="7" type="ORF">A10D4_07870</name>
</gene>
<dbReference type="Pfam" id="PF13718">
    <property type="entry name" value="GNAT_acetyltr_2"/>
    <property type="match status" value="1"/>
</dbReference>
<dbReference type="SUPFAM" id="SSF55729">
    <property type="entry name" value="Acyl-CoA N-acyltransferases (Nat)"/>
    <property type="match status" value="1"/>
</dbReference>
<dbReference type="GO" id="GO:1904812">
    <property type="term" value="P:rRNA acetylation involved in maturation of SSU-rRNA"/>
    <property type="evidence" value="ECO:0007669"/>
    <property type="project" value="TreeGrafter"/>
</dbReference>
<dbReference type="GO" id="GO:0005524">
    <property type="term" value="F:ATP binding"/>
    <property type="evidence" value="ECO:0007669"/>
    <property type="project" value="UniProtKB-KW"/>
</dbReference>
<feature type="domain" description="N-acetyltransferase" evidence="6">
    <location>
        <begin position="342"/>
        <end position="507"/>
    </location>
</feature>
<sequence length="633" mass="71431">MGYISDTLKQRRHRAAVLVSAATHDTTIRLAQLQQLNTKQQGLMLGPSEQMTASLNRYRDYLGHEYAWLVIDCREQLHADAIAACCGTLQAGGLLVLLLPEQPSPFALRLLDHAACFAEIQQQPANESTWHAIGEACQQLSRVTPNNVAPEALKQQQQIVEQLLGSQSPQLLIADRGRGKSATLGLAAKQWLASHHGELLITAPHPSAIAQVKRYVGANHERLRFRPWDKLLQQSPAANSPLIIDEAAAIPLPQLRRLCQHYQPLWLATTVAGYEGCGRGFVVHFEQWLRQRYPQLGYCQLQQPLRWAADDPLERWLWSALLLQQPSATATSSGIDERYHDCHASELDDSLLAQAFDLLLQGHYQSSPNDLKLLLDDPQQRLLLASENGQITGVVWYSQEGPLSAELAVAVQRGQRRPAGNLIPQAVGYYLQQQWALRHRCWRIVRIVVTTAQRRQGLGSQLLQQLRQQAQQQRIDWLATSYGYTQPLSRFWLNNHYQTIRISQRLDKSSGRPACFAAQALSTELQPPLATLVTYQQQQQRWREQQLSTTDVAQFAPPLLDIIDALYDAFINAYIGFNDAQFALFCQHQRGLICLPQTLHRAIDEAQLAQRLQQPSRASALAYLRQHLNLLKN</sequence>
<dbReference type="PATRIC" id="fig|740709.3.peg.1597"/>
<dbReference type="PROSITE" id="PS51186">
    <property type="entry name" value="GNAT"/>
    <property type="match status" value="1"/>
</dbReference>
<dbReference type="Gene3D" id="3.40.630.30">
    <property type="match status" value="1"/>
</dbReference>
<evidence type="ECO:0000256" key="2">
    <source>
        <dbReference type="ARBA" id="ARBA00022694"/>
    </source>
</evidence>
<evidence type="ECO:0000256" key="4">
    <source>
        <dbReference type="ARBA" id="ARBA00022840"/>
    </source>
</evidence>
<dbReference type="InterPro" id="IPR027417">
    <property type="entry name" value="P-loop_NTPase"/>
</dbReference>
<dbReference type="InterPro" id="IPR000182">
    <property type="entry name" value="GNAT_dom"/>
</dbReference>
<dbReference type="InterPro" id="IPR013562">
    <property type="entry name" value="TmcA/NAT10_N"/>
</dbReference>
<dbReference type="GO" id="GO:0000049">
    <property type="term" value="F:tRNA binding"/>
    <property type="evidence" value="ECO:0007669"/>
    <property type="project" value="TreeGrafter"/>
</dbReference>
<dbReference type="InterPro" id="IPR016181">
    <property type="entry name" value="Acyl_CoA_acyltransferase"/>
</dbReference>
<dbReference type="OrthoDB" id="5578851at2"/>
<dbReference type="Gene3D" id="3.40.50.300">
    <property type="entry name" value="P-loop containing nucleotide triphosphate hydrolases"/>
    <property type="match status" value="1"/>
</dbReference>
<evidence type="ECO:0000256" key="5">
    <source>
        <dbReference type="ARBA" id="ARBA00023315"/>
    </source>
</evidence>
<evidence type="ECO:0000313" key="7">
    <source>
        <dbReference type="EMBL" id="EKE83749.1"/>
    </source>
</evidence>
<dbReference type="EMBL" id="AMRG01000008">
    <property type="protein sequence ID" value="EKE83749.1"/>
    <property type="molecule type" value="Genomic_DNA"/>
</dbReference>
<dbReference type="PANTHER" id="PTHR10925:SF5">
    <property type="entry name" value="RNA CYTIDINE ACETYLTRANSFERASE"/>
    <property type="match status" value="1"/>
</dbReference>
<dbReference type="Pfam" id="PF08351">
    <property type="entry name" value="TmcA_N"/>
    <property type="match status" value="1"/>
</dbReference>
<evidence type="ECO:0000256" key="1">
    <source>
        <dbReference type="ARBA" id="ARBA00022679"/>
    </source>
</evidence>
<keyword evidence="3" id="KW-0547">Nucleotide-binding</keyword>
<keyword evidence="4" id="KW-0067">ATP-binding</keyword>
<dbReference type="RefSeq" id="WP_008488799.1">
    <property type="nucleotide sequence ID" value="NZ_AMRG01000008.1"/>
</dbReference>
<dbReference type="PANTHER" id="PTHR10925">
    <property type="entry name" value="N-ACETYLTRANSFERASE 10"/>
    <property type="match status" value="1"/>
</dbReference>
<dbReference type="Gene3D" id="3.40.50.11040">
    <property type="match status" value="1"/>
</dbReference>
<dbReference type="InterPro" id="IPR032672">
    <property type="entry name" value="TmcA/NAT10/Kre33"/>
</dbReference>
<name>K2KMS5_9GAMM</name>
<evidence type="ECO:0000259" key="6">
    <source>
        <dbReference type="PROSITE" id="PS51186"/>
    </source>
</evidence>
<proteinExistence type="predicted"/>
<dbReference type="AlphaFoldDB" id="K2KMS5"/>
<evidence type="ECO:0000313" key="8">
    <source>
        <dbReference type="Proteomes" id="UP000014115"/>
    </source>
</evidence>
<dbReference type="Proteomes" id="UP000014115">
    <property type="component" value="Unassembled WGS sequence"/>
</dbReference>
<keyword evidence="5" id="KW-0012">Acyltransferase</keyword>
<accession>K2KMS5</accession>
<keyword evidence="1 7" id="KW-0808">Transferase</keyword>
<organism evidence="7 8">
    <name type="scientific">Idiomarina xiamenensis 10-D-4</name>
    <dbReference type="NCBI Taxonomy" id="740709"/>
    <lineage>
        <taxon>Bacteria</taxon>
        <taxon>Pseudomonadati</taxon>
        <taxon>Pseudomonadota</taxon>
        <taxon>Gammaproteobacteria</taxon>
        <taxon>Alteromonadales</taxon>
        <taxon>Idiomarinaceae</taxon>
        <taxon>Idiomarina</taxon>
    </lineage>
</organism>
<comment type="caution">
    <text evidence="7">The sequence shown here is derived from an EMBL/GenBank/DDBJ whole genome shotgun (WGS) entry which is preliminary data.</text>
</comment>
<dbReference type="GO" id="GO:0008033">
    <property type="term" value="P:tRNA processing"/>
    <property type="evidence" value="ECO:0007669"/>
    <property type="project" value="UniProtKB-KW"/>
</dbReference>
<keyword evidence="2" id="KW-0819">tRNA processing</keyword>
<keyword evidence="8" id="KW-1185">Reference proteome</keyword>